<reference evidence="3" key="1">
    <citation type="submission" date="2022-07" db="EMBL/GenBank/DDBJ databases">
        <title>Genome analysis of Parmales, a sister group of diatoms, reveals the evolutionary specialization of diatoms from phago-mixotrophs to photoautotrophs.</title>
        <authorList>
            <person name="Ban H."/>
            <person name="Sato S."/>
            <person name="Yoshikawa S."/>
            <person name="Kazumasa Y."/>
            <person name="Nakamura Y."/>
            <person name="Ichinomiya M."/>
            <person name="Saitoh K."/>
            <person name="Sato N."/>
            <person name="Blanc-Mathieu R."/>
            <person name="Endo H."/>
            <person name="Kuwata A."/>
            <person name="Ogata H."/>
        </authorList>
    </citation>
    <scope>NUCLEOTIDE SEQUENCE</scope>
</reference>
<feature type="region of interest" description="Disordered" evidence="1">
    <location>
        <begin position="55"/>
        <end position="84"/>
    </location>
</feature>
<sequence length="84" mass="9580">MNTGHSFTAAWGLFFVGTMGGVYLGYKQNQDHRVVLAAENEKIKEDQRRRLEILGSKMHADKLAKQQPLVQRKNRSKNQNQLPG</sequence>
<dbReference type="OrthoDB" id="10364557at2759"/>
<proteinExistence type="predicted"/>
<dbReference type="Proteomes" id="UP001165082">
    <property type="component" value="Unassembled WGS sequence"/>
</dbReference>
<gene>
    <name evidence="3" type="ORF">TrRE_jg13542</name>
</gene>
<protein>
    <submittedName>
        <fullName evidence="3">Uncharacterized protein</fullName>
    </submittedName>
</protein>
<dbReference type="AlphaFoldDB" id="A0A9W7CFX0"/>
<evidence type="ECO:0000256" key="2">
    <source>
        <dbReference type="SAM" id="Phobius"/>
    </source>
</evidence>
<feature type="transmembrane region" description="Helical" evidence="2">
    <location>
        <begin position="6"/>
        <end position="26"/>
    </location>
</feature>
<comment type="caution">
    <text evidence="3">The sequence shown here is derived from an EMBL/GenBank/DDBJ whole genome shotgun (WGS) entry which is preliminary data.</text>
</comment>
<keyword evidence="2" id="KW-0812">Transmembrane</keyword>
<evidence type="ECO:0000313" key="4">
    <source>
        <dbReference type="Proteomes" id="UP001165082"/>
    </source>
</evidence>
<keyword evidence="2" id="KW-0472">Membrane</keyword>
<accession>A0A9W7CFX0</accession>
<evidence type="ECO:0000313" key="3">
    <source>
        <dbReference type="EMBL" id="GMI05023.1"/>
    </source>
</evidence>
<dbReference type="EMBL" id="BRXZ01000098">
    <property type="protein sequence ID" value="GMI05023.1"/>
    <property type="molecule type" value="Genomic_DNA"/>
</dbReference>
<keyword evidence="4" id="KW-1185">Reference proteome</keyword>
<evidence type="ECO:0000256" key="1">
    <source>
        <dbReference type="SAM" id="MobiDB-lite"/>
    </source>
</evidence>
<name>A0A9W7CFX0_9STRA</name>
<organism evidence="3 4">
    <name type="scientific">Triparma retinervis</name>
    <dbReference type="NCBI Taxonomy" id="2557542"/>
    <lineage>
        <taxon>Eukaryota</taxon>
        <taxon>Sar</taxon>
        <taxon>Stramenopiles</taxon>
        <taxon>Ochrophyta</taxon>
        <taxon>Bolidophyceae</taxon>
        <taxon>Parmales</taxon>
        <taxon>Triparmaceae</taxon>
        <taxon>Triparma</taxon>
    </lineage>
</organism>
<feature type="compositionally biased region" description="Basic and acidic residues" evidence="1">
    <location>
        <begin position="55"/>
        <end position="64"/>
    </location>
</feature>
<keyword evidence="2" id="KW-1133">Transmembrane helix</keyword>